<dbReference type="eggNOG" id="COG1840">
    <property type="taxonomic scope" value="Bacteria"/>
</dbReference>
<dbReference type="AlphaFoldDB" id="D9R3I7"/>
<evidence type="ECO:0000313" key="3">
    <source>
        <dbReference type="EMBL" id="ADL06708.1"/>
    </source>
</evidence>
<dbReference type="STRING" id="610130.Closa_4206"/>
<evidence type="ECO:0000313" key="4">
    <source>
        <dbReference type="Proteomes" id="UP000001662"/>
    </source>
</evidence>
<organism evidence="3 4">
    <name type="scientific">Lacrimispora saccharolytica (strain ATCC 35040 / DSM 2544 / NRCC 2533 / WM1)</name>
    <name type="common">Clostridium saccharolyticum</name>
    <dbReference type="NCBI Taxonomy" id="610130"/>
    <lineage>
        <taxon>Bacteria</taxon>
        <taxon>Bacillati</taxon>
        <taxon>Bacillota</taxon>
        <taxon>Clostridia</taxon>
        <taxon>Lachnospirales</taxon>
        <taxon>Lachnospiraceae</taxon>
        <taxon>Lacrimispora</taxon>
    </lineage>
</organism>
<dbReference type="PROSITE" id="PS51257">
    <property type="entry name" value="PROKAR_LIPOPROTEIN"/>
    <property type="match status" value="1"/>
</dbReference>
<keyword evidence="1 2" id="KW-0732">Signal</keyword>
<evidence type="ECO:0000256" key="2">
    <source>
        <dbReference type="SAM" id="SignalP"/>
    </source>
</evidence>
<dbReference type="CDD" id="cd13546">
    <property type="entry name" value="PBP2_BitB"/>
    <property type="match status" value="1"/>
</dbReference>
<dbReference type="PANTHER" id="PTHR30006:SF24">
    <property type="entry name" value="SLL0237 PROTEIN"/>
    <property type="match status" value="1"/>
</dbReference>
<dbReference type="Pfam" id="PF13343">
    <property type="entry name" value="SBP_bac_6"/>
    <property type="match status" value="1"/>
</dbReference>
<keyword evidence="4" id="KW-1185">Reference proteome</keyword>
<dbReference type="KEGG" id="csh:Closa_4206"/>
<dbReference type="HOGENOM" id="CLU_026974_0_2_9"/>
<dbReference type="Proteomes" id="UP000001662">
    <property type="component" value="Chromosome"/>
</dbReference>
<gene>
    <name evidence="3" type="ordered locus">Closa_4206</name>
</gene>
<reference evidence="3" key="1">
    <citation type="submission" date="2010-07" db="EMBL/GenBank/DDBJ databases">
        <title>Complete sequence of Clostridium saccharolyticum WM1.</title>
        <authorList>
            <consortium name="US DOE Joint Genome Institute"/>
            <person name="Lucas S."/>
            <person name="Copeland A."/>
            <person name="Lapidus A."/>
            <person name="Cheng J.-F."/>
            <person name="Bruce D."/>
            <person name="Goodwin L."/>
            <person name="Pitluck S."/>
            <person name="Chertkov O."/>
            <person name="Detter J.C."/>
            <person name="Han C."/>
            <person name="Tapia R."/>
            <person name="Land M."/>
            <person name="Hauser L."/>
            <person name="Chang Y.-J."/>
            <person name="Jeffries C."/>
            <person name="Kyrpides N."/>
            <person name="Ivanova N."/>
            <person name="Mikhailova N."/>
            <person name="Mouttaki H."/>
            <person name="Lin L."/>
            <person name="Zhou J."/>
            <person name="Hemme C.L."/>
            <person name="Woyke T."/>
        </authorList>
    </citation>
    <scope>NUCLEOTIDE SEQUENCE [LARGE SCALE GENOMIC DNA]</scope>
    <source>
        <strain evidence="3">WM1</strain>
    </source>
</reference>
<sequence length="355" mass="38924">MKRIWGYAMAAIMGVSALTGCSSGQSASTTAATTAAAADQTTAADTLKAKEPAESPAGKVVIYTGSGPEITEPIYALWKEKYPDIEIEEVKSGTGELLARISAEKDNPGGDVLWGGDTFLYLSNPDLFEAYDSKEDAAMITRDPDHKWHSYVIMPQTIMVNTKLIKSEADYPKTLKELTDPKWKNDKIALADPSKSGTGLSLVKGMASLYDWDYVQQLLLNTEVYPSSDAMFAAVKDATNPVGFINEDLGYKWEMSGEPVKIIYPEDGVTYNVEATGIIKGAKNMDNAKLFLDFILSRDVHKVLQDVVKRRSARTDMAPPEGLEDLSSYQLIESKFNSKDEVLDNFTKALDAARK</sequence>
<feature type="chain" id="PRO_5038366826" evidence="2">
    <location>
        <begin position="28"/>
        <end position="355"/>
    </location>
</feature>
<dbReference type="OrthoDB" id="179400at2"/>
<dbReference type="PIRSF" id="PIRSF002825">
    <property type="entry name" value="CfbpA"/>
    <property type="match status" value="1"/>
</dbReference>
<dbReference type="EMBL" id="CP002109">
    <property type="protein sequence ID" value="ADL06708.1"/>
    <property type="molecule type" value="Genomic_DNA"/>
</dbReference>
<name>D9R3I7_LACSW</name>
<accession>D9R3I7</accession>
<dbReference type="RefSeq" id="WP_013274760.1">
    <property type="nucleotide sequence ID" value="NC_014376.1"/>
</dbReference>
<proteinExistence type="predicted"/>
<dbReference type="SUPFAM" id="SSF53850">
    <property type="entry name" value="Periplasmic binding protein-like II"/>
    <property type="match status" value="1"/>
</dbReference>
<dbReference type="InterPro" id="IPR026045">
    <property type="entry name" value="Ferric-bd"/>
</dbReference>
<dbReference type="PANTHER" id="PTHR30006">
    <property type="entry name" value="THIAMINE-BINDING PERIPLASMIC PROTEIN-RELATED"/>
    <property type="match status" value="1"/>
</dbReference>
<dbReference type="Gene3D" id="3.40.190.10">
    <property type="entry name" value="Periplasmic binding protein-like II"/>
    <property type="match status" value="2"/>
</dbReference>
<evidence type="ECO:0000256" key="1">
    <source>
        <dbReference type="ARBA" id="ARBA00022729"/>
    </source>
</evidence>
<protein>
    <submittedName>
        <fullName evidence="3">Extracellular solute-binding protein family 1</fullName>
    </submittedName>
</protein>
<dbReference type="PaxDb" id="610130-Closa_4206"/>
<feature type="signal peptide" evidence="2">
    <location>
        <begin position="1"/>
        <end position="27"/>
    </location>
</feature>